<feature type="transmembrane region" description="Helical" evidence="2">
    <location>
        <begin position="208"/>
        <end position="231"/>
    </location>
</feature>
<evidence type="ECO:0000313" key="3">
    <source>
        <dbReference type="EMBL" id="EER03401.1"/>
    </source>
</evidence>
<feature type="compositionally biased region" description="Polar residues" evidence="1">
    <location>
        <begin position="1"/>
        <end position="18"/>
    </location>
</feature>
<feature type="region of interest" description="Disordered" evidence="1">
    <location>
        <begin position="1"/>
        <end position="33"/>
    </location>
</feature>
<dbReference type="OrthoDB" id="440943at2759"/>
<keyword evidence="2" id="KW-1133">Transmembrane helix</keyword>
<dbReference type="InParanoid" id="C5LIJ8"/>
<evidence type="ECO:0000256" key="1">
    <source>
        <dbReference type="SAM" id="MobiDB-lite"/>
    </source>
</evidence>
<keyword evidence="4" id="KW-1185">Reference proteome</keyword>
<proteinExistence type="predicted"/>
<protein>
    <submittedName>
        <fullName evidence="3">Uncharacterized protein</fullName>
    </submittedName>
</protein>
<dbReference type="EMBL" id="GG682243">
    <property type="protein sequence ID" value="EER03401.1"/>
    <property type="molecule type" value="Genomic_DNA"/>
</dbReference>
<feature type="transmembrane region" description="Helical" evidence="2">
    <location>
        <begin position="144"/>
        <end position="165"/>
    </location>
</feature>
<keyword evidence="2" id="KW-0472">Membrane</keyword>
<keyword evidence="2" id="KW-0812">Transmembrane</keyword>
<name>C5LIJ8_PERM5</name>
<dbReference type="AlphaFoldDB" id="C5LIJ8"/>
<feature type="transmembrane region" description="Helical" evidence="2">
    <location>
        <begin position="98"/>
        <end position="124"/>
    </location>
</feature>
<reference evidence="3 4" key="1">
    <citation type="submission" date="2008-07" db="EMBL/GenBank/DDBJ databases">
        <authorList>
            <person name="El-Sayed N."/>
            <person name="Caler E."/>
            <person name="Inman J."/>
            <person name="Amedeo P."/>
            <person name="Hass B."/>
            <person name="Wortman J."/>
        </authorList>
    </citation>
    <scope>NUCLEOTIDE SEQUENCE [LARGE SCALE GENOMIC DNA]</scope>
    <source>
        <strain evidence="4">ATCC 50983 / TXsc</strain>
    </source>
</reference>
<dbReference type="Proteomes" id="UP000007800">
    <property type="component" value="Unassembled WGS sequence"/>
</dbReference>
<dbReference type="GeneID" id="9047564"/>
<sequence>MDNSSQSAKTNDYATPSLPSDDIDPSWRNKAVDDDLSPASVTFSDFDGGAELDELPGYSVDPFKRANNHPNAPRSMITAIFQLLTPCRKQRSLADIRFNMIEIVILYTACVVGLATLTGALVFSDIRGCETMAAFGGHSKVFRIGMVVAALGIAPVWGFIAVYLSQRSPRSLSKLTIRVALWLGLISAVSLLGVAAVPVNYWNELHTFFSQLSFLCASGACLLFCIAAAQVDLLPRSAFIGLLLLTGGSVVLLLSYFITNGYMPGVSLKWPFCLYTNAQFFTVAMCFVIPMCFGLSIHRAIHTVDFARMYYYD</sequence>
<feature type="transmembrane region" description="Helical" evidence="2">
    <location>
        <begin position="177"/>
        <end position="202"/>
    </location>
</feature>
<evidence type="ECO:0000256" key="2">
    <source>
        <dbReference type="SAM" id="Phobius"/>
    </source>
</evidence>
<feature type="transmembrane region" description="Helical" evidence="2">
    <location>
        <begin position="278"/>
        <end position="301"/>
    </location>
</feature>
<organism evidence="4">
    <name type="scientific">Perkinsus marinus (strain ATCC 50983 / TXsc)</name>
    <dbReference type="NCBI Taxonomy" id="423536"/>
    <lineage>
        <taxon>Eukaryota</taxon>
        <taxon>Sar</taxon>
        <taxon>Alveolata</taxon>
        <taxon>Perkinsozoa</taxon>
        <taxon>Perkinsea</taxon>
        <taxon>Perkinsida</taxon>
        <taxon>Perkinsidae</taxon>
        <taxon>Perkinsus</taxon>
    </lineage>
</organism>
<accession>C5LIJ8</accession>
<gene>
    <name evidence="3" type="ORF">Pmar_PMAR014617</name>
</gene>
<evidence type="ECO:0000313" key="4">
    <source>
        <dbReference type="Proteomes" id="UP000007800"/>
    </source>
</evidence>
<feature type="transmembrane region" description="Helical" evidence="2">
    <location>
        <begin position="238"/>
        <end position="258"/>
    </location>
</feature>
<dbReference type="RefSeq" id="XP_002771585.1">
    <property type="nucleotide sequence ID" value="XM_002771539.1"/>
</dbReference>